<reference evidence="3" key="1">
    <citation type="submission" date="2017-03" db="EMBL/GenBank/DDBJ databases">
        <authorList>
            <person name="Rodrigo-Torres L."/>
            <person name="Arahal R.D."/>
            <person name="Lucena T."/>
        </authorList>
    </citation>
    <scope>NUCLEOTIDE SEQUENCE [LARGE SCALE GENOMIC DNA]</scope>
    <source>
        <strain evidence="3">CECT 8411</strain>
    </source>
</reference>
<dbReference type="InterPro" id="IPR001466">
    <property type="entry name" value="Beta-lactam-related"/>
</dbReference>
<gene>
    <name evidence="2" type="ORF">RUM8411_04480</name>
</gene>
<evidence type="ECO:0000313" key="3">
    <source>
        <dbReference type="Proteomes" id="UP000193778"/>
    </source>
</evidence>
<proteinExistence type="predicted"/>
<dbReference type="InterPro" id="IPR012338">
    <property type="entry name" value="Beta-lactam/transpept-like"/>
</dbReference>
<feature type="domain" description="Beta-lactamase-related" evidence="1">
    <location>
        <begin position="3"/>
        <end position="111"/>
    </location>
</feature>
<dbReference type="Pfam" id="PF00144">
    <property type="entry name" value="Beta-lactamase"/>
    <property type="match status" value="1"/>
</dbReference>
<dbReference type="OrthoDB" id="5377981at2"/>
<name>A0A1X7AD75_9RHOB</name>
<accession>A0A1X7AD75</accession>
<organism evidence="2 3">
    <name type="scientific">Ruegeria meonggei</name>
    <dbReference type="NCBI Taxonomy" id="1446476"/>
    <lineage>
        <taxon>Bacteria</taxon>
        <taxon>Pseudomonadati</taxon>
        <taxon>Pseudomonadota</taxon>
        <taxon>Alphaproteobacteria</taxon>
        <taxon>Rhodobacterales</taxon>
        <taxon>Roseobacteraceae</taxon>
        <taxon>Ruegeria</taxon>
    </lineage>
</organism>
<dbReference type="SUPFAM" id="SSF56601">
    <property type="entry name" value="beta-lactamase/transpeptidase-like"/>
    <property type="match status" value="1"/>
</dbReference>
<dbReference type="Proteomes" id="UP000193778">
    <property type="component" value="Unassembled WGS sequence"/>
</dbReference>
<dbReference type="EMBL" id="FWFP01000020">
    <property type="protein sequence ID" value="SLN76759.1"/>
    <property type="molecule type" value="Genomic_DNA"/>
</dbReference>
<dbReference type="Gene3D" id="3.40.710.10">
    <property type="entry name" value="DD-peptidase/beta-lactamase superfamily"/>
    <property type="match status" value="1"/>
</dbReference>
<evidence type="ECO:0000259" key="1">
    <source>
        <dbReference type="Pfam" id="PF00144"/>
    </source>
</evidence>
<dbReference type="AlphaFoldDB" id="A0A1X7AD75"/>
<keyword evidence="3" id="KW-1185">Reference proteome</keyword>
<dbReference type="RefSeq" id="WP_085824898.1">
    <property type="nucleotide sequence ID" value="NZ_FWFP01000020.1"/>
</dbReference>
<evidence type="ECO:0000313" key="2">
    <source>
        <dbReference type="EMBL" id="SLN76759.1"/>
    </source>
</evidence>
<protein>
    <submittedName>
        <fullName evidence="2">Beta-lactamase</fullName>
    </submittedName>
</protein>
<sequence length="113" mass="12018">MDEPALFEAGTAWSYTDTGYILLGLVMVAATDASVFELAAERLLLPLGLKATIPSDNTALEGLAVVYTVDGNPFDLAPRTIDGDCRLTLNPVVEWTGGGFASTSTDLVRWGHE</sequence>